<dbReference type="GO" id="GO:0006508">
    <property type="term" value="P:proteolysis"/>
    <property type="evidence" value="ECO:0007669"/>
    <property type="project" value="UniProtKB-KW"/>
</dbReference>
<evidence type="ECO:0000256" key="5">
    <source>
        <dbReference type="ARBA" id="ARBA00022825"/>
    </source>
</evidence>
<comment type="caution">
    <text evidence="8">The sequence shown here is derived from an EMBL/GenBank/DDBJ whole genome shotgun (WGS) entry which is preliminary data.</text>
</comment>
<organism evidence="8 9">
    <name type="scientific">Tychonema bourrellyi FEM_GT703</name>
    <dbReference type="NCBI Taxonomy" id="2040638"/>
    <lineage>
        <taxon>Bacteria</taxon>
        <taxon>Bacillati</taxon>
        <taxon>Cyanobacteriota</taxon>
        <taxon>Cyanophyceae</taxon>
        <taxon>Oscillatoriophycideae</taxon>
        <taxon>Oscillatoriales</taxon>
        <taxon>Microcoleaceae</taxon>
        <taxon>Tychonema</taxon>
    </lineage>
</organism>
<keyword evidence="3 6" id="KW-0732">Signal</keyword>
<dbReference type="SUPFAM" id="SSF140869">
    <property type="entry name" value="GUN4-like"/>
    <property type="match status" value="1"/>
</dbReference>
<dbReference type="RefSeq" id="WP_096830221.1">
    <property type="nucleotide sequence ID" value="NZ_NXIB02000028.1"/>
</dbReference>
<sequence length="401" mass="43644">MKSRSCWLIFFLIGLSLTSCGQQKSSQEIAETVKNSIVLISYQNEGGHGTGFIVPGPTGVCTVLTARHVVEGRSLNLQTNDQKLWKTDSIQASPNLDLAVVTFPSVGEKCPYPSLNLGDSDSVKQTDQIYISGFPDRAGGGKLVRQFVRGSVSGLDVLEQGYGISYDASTFGGMSGGPVLDASGKVIAVHGKTDAQIVADLQSQQASLSEQQKATLQQAAARVAGGGVQVNTFRWGIPIKTYQANLSWESQPLAKADYTKLEQLLAAGEWKEADGETNAKMLEVAGRQKEGWLDTESIEKFSCPDLRAMDRLWVKYSDGRFGFSVQKQIYQSLGGTKDYNEKVWVAFNETIGWKGKGGKWISADELTYNTNAPSAHLPRPSQLEGVVFWGEFFSRAETCKV</sequence>
<evidence type="ECO:0000313" key="8">
    <source>
        <dbReference type="EMBL" id="PHX56182.1"/>
    </source>
</evidence>
<feature type="signal peptide" evidence="6">
    <location>
        <begin position="1"/>
        <end position="21"/>
    </location>
</feature>
<evidence type="ECO:0000256" key="4">
    <source>
        <dbReference type="ARBA" id="ARBA00022801"/>
    </source>
</evidence>
<dbReference type="GO" id="GO:0008236">
    <property type="term" value="F:serine-type peptidase activity"/>
    <property type="evidence" value="ECO:0007669"/>
    <property type="project" value="UniProtKB-KW"/>
</dbReference>
<evidence type="ECO:0000259" key="7">
    <source>
        <dbReference type="Pfam" id="PF05419"/>
    </source>
</evidence>
<dbReference type="Proteomes" id="UP000226442">
    <property type="component" value="Unassembled WGS sequence"/>
</dbReference>
<dbReference type="AlphaFoldDB" id="A0A2G4F347"/>
<dbReference type="SUPFAM" id="SSF50494">
    <property type="entry name" value="Trypsin-like serine proteases"/>
    <property type="match status" value="1"/>
</dbReference>
<dbReference type="PANTHER" id="PTHR34800:SF1">
    <property type="entry name" value="TETRAPYRROLE-BINDING PROTEIN, CHLOROPLASTIC"/>
    <property type="match status" value="1"/>
</dbReference>
<dbReference type="PANTHER" id="PTHR34800">
    <property type="entry name" value="TETRAPYRROLE-BINDING PROTEIN, CHLOROPLASTIC"/>
    <property type="match status" value="1"/>
</dbReference>
<dbReference type="InterPro" id="IPR008256">
    <property type="entry name" value="Peptidase_S1B"/>
</dbReference>
<dbReference type="InterPro" id="IPR009003">
    <property type="entry name" value="Peptidase_S1_PA"/>
</dbReference>
<accession>A0A2G4F347</accession>
<dbReference type="Gene3D" id="1.10.10.1770">
    <property type="entry name" value="Gun4-like"/>
    <property type="match status" value="1"/>
</dbReference>
<gene>
    <name evidence="8" type="ORF">CP500_006645</name>
</gene>
<keyword evidence="4 6" id="KW-0378">Hydrolase</keyword>
<dbReference type="InterPro" id="IPR008629">
    <property type="entry name" value="GUN4-like"/>
</dbReference>
<dbReference type="EMBL" id="NXIB02000028">
    <property type="protein sequence ID" value="PHX56182.1"/>
    <property type="molecule type" value="Genomic_DNA"/>
</dbReference>
<reference evidence="8" key="1">
    <citation type="submission" date="2017-10" db="EMBL/GenBank/DDBJ databases">
        <title>Draft genome sequence of the planktic cyanobacteria Tychonema bourrellyi isolated from alpine lentic freshwater.</title>
        <authorList>
            <person name="Tett A."/>
            <person name="Armanini F."/>
            <person name="Asnicar F."/>
            <person name="Boscaini A."/>
            <person name="Pasolli E."/>
            <person name="Zolfo M."/>
            <person name="Donati C."/>
            <person name="Salmaso N."/>
            <person name="Segata N."/>
        </authorList>
    </citation>
    <scope>NUCLEOTIDE SEQUENCE</scope>
    <source>
        <strain evidence="8">FEM_GT703</strain>
    </source>
</reference>
<feature type="chain" id="PRO_5013427622" description="Serine protease" evidence="6">
    <location>
        <begin position="22"/>
        <end position="401"/>
    </location>
</feature>
<name>A0A2G4F347_9CYAN</name>
<keyword evidence="2 6" id="KW-0645">Protease</keyword>
<evidence type="ECO:0000256" key="6">
    <source>
        <dbReference type="RuleBase" id="RU004296"/>
    </source>
</evidence>
<dbReference type="InterPro" id="IPR037215">
    <property type="entry name" value="GUN4-like_sf"/>
</dbReference>
<dbReference type="GO" id="GO:0046906">
    <property type="term" value="F:tetrapyrrole binding"/>
    <property type="evidence" value="ECO:0007669"/>
    <property type="project" value="TreeGrafter"/>
</dbReference>
<evidence type="ECO:0000256" key="1">
    <source>
        <dbReference type="ARBA" id="ARBA00008764"/>
    </source>
</evidence>
<dbReference type="Pfam" id="PF05419">
    <property type="entry name" value="GUN4"/>
    <property type="match status" value="1"/>
</dbReference>
<comment type="similarity">
    <text evidence="1 6">Belongs to the peptidase S1B family.</text>
</comment>
<dbReference type="Gene3D" id="1.25.40.620">
    <property type="match status" value="1"/>
</dbReference>
<evidence type="ECO:0000256" key="3">
    <source>
        <dbReference type="ARBA" id="ARBA00022729"/>
    </source>
</evidence>
<dbReference type="CDD" id="cd16383">
    <property type="entry name" value="GUN4"/>
    <property type="match status" value="1"/>
</dbReference>
<protein>
    <recommendedName>
        <fullName evidence="6">Serine protease</fullName>
        <ecNumber evidence="6">3.4.21.-</ecNumber>
    </recommendedName>
</protein>
<feature type="domain" description="GUN4-like" evidence="7">
    <location>
        <begin position="255"/>
        <end position="390"/>
    </location>
</feature>
<dbReference type="Pfam" id="PF13365">
    <property type="entry name" value="Trypsin_2"/>
    <property type="match status" value="1"/>
</dbReference>
<dbReference type="PROSITE" id="PS51257">
    <property type="entry name" value="PROKAR_LIPOPROTEIN"/>
    <property type="match status" value="1"/>
</dbReference>
<proteinExistence type="inferred from homology"/>
<dbReference type="PRINTS" id="PR00839">
    <property type="entry name" value="V8PROTEASE"/>
</dbReference>
<evidence type="ECO:0000256" key="2">
    <source>
        <dbReference type="ARBA" id="ARBA00022670"/>
    </source>
</evidence>
<evidence type="ECO:0000313" key="9">
    <source>
        <dbReference type="Proteomes" id="UP000226442"/>
    </source>
</evidence>
<dbReference type="InterPro" id="IPR043504">
    <property type="entry name" value="Peptidase_S1_PA_chymotrypsin"/>
</dbReference>
<keyword evidence="5 6" id="KW-0720">Serine protease</keyword>
<dbReference type="OrthoDB" id="453397at2"/>
<dbReference type="Gene3D" id="2.40.10.10">
    <property type="entry name" value="Trypsin-like serine proteases"/>
    <property type="match status" value="1"/>
</dbReference>
<dbReference type="EC" id="3.4.21.-" evidence="6"/>
<keyword evidence="9" id="KW-1185">Reference proteome</keyword>